<dbReference type="EMBL" id="KF900754">
    <property type="protein sequence ID" value="AIF05930.1"/>
    <property type="molecule type" value="Genomic_DNA"/>
</dbReference>
<reference evidence="1" key="1">
    <citation type="journal article" date="2014" name="Genome Biol. Evol.">
        <title>Pangenome evidence for extensive interdomain horizontal transfer affecting lineage core and shell genes in uncultured planktonic thaumarchaeota and euryarchaeota.</title>
        <authorList>
            <person name="Deschamps P."/>
            <person name="Zivanovic Y."/>
            <person name="Moreira D."/>
            <person name="Rodriguez-Valera F."/>
            <person name="Lopez-Garcia P."/>
        </authorList>
    </citation>
    <scope>NUCLEOTIDE SEQUENCE</scope>
</reference>
<accession>A0A075GSJ3</accession>
<evidence type="ECO:0000313" key="1">
    <source>
        <dbReference type="EMBL" id="AIF05930.1"/>
    </source>
</evidence>
<sequence>MISRARREGIDLIVEGAHIIPSNRILQDWKNQGGVAIGLTLTIENPSIHQERIEAREVNTHRGASRYLASFERIRAIQTALITRAKGSNWKVIDTHLQGEFVEKVRQQFDEEWYKLR</sequence>
<keyword evidence="1" id="KW-0808">Transferase</keyword>
<protein>
    <submittedName>
        <fullName evidence="1">2-phosphoglycerate kinase</fullName>
    </submittedName>
</protein>
<keyword evidence="1" id="KW-0418">Kinase</keyword>
<proteinExistence type="predicted"/>
<organism evidence="1">
    <name type="scientific">uncultured marine group II/III euryarchaeote KM3_189_C01</name>
    <dbReference type="NCBI Taxonomy" id="1457954"/>
    <lineage>
        <taxon>Archaea</taxon>
        <taxon>Methanobacteriati</taxon>
        <taxon>Methanobacteriota</taxon>
        <taxon>environmental samples</taxon>
    </lineage>
</organism>
<dbReference type="GO" id="GO:0016301">
    <property type="term" value="F:kinase activity"/>
    <property type="evidence" value="ECO:0007669"/>
    <property type="project" value="UniProtKB-KW"/>
</dbReference>
<dbReference type="AlphaFoldDB" id="A0A075GSJ3"/>
<name>A0A075GSJ3_9EURY</name>